<comment type="caution">
    <text evidence="2">The sequence shown here is derived from an EMBL/GenBank/DDBJ whole genome shotgun (WGS) entry which is preliminary data.</text>
</comment>
<dbReference type="Proteomes" id="UP000308549">
    <property type="component" value="Unassembled WGS sequence"/>
</dbReference>
<evidence type="ECO:0000256" key="1">
    <source>
        <dbReference type="SAM" id="MobiDB-lite"/>
    </source>
</evidence>
<feature type="compositionally biased region" description="Basic and acidic residues" evidence="1">
    <location>
        <begin position="194"/>
        <end position="216"/>
    </location>
</feature>
<dbReference type="EMBL" id="NAJL01000013">
    <property type="protein sequence ID" value="TKA29794.1"/>
    <property type="molecule type" value="Genomic_DNA"/>
</dbReference>
<keyword evidence="3" id="KW-1185">Reference proteome</keyword>
<dbReference type="AlphaFoldDB" id="A0A4U0U4K9"/>
<feature type="compositionally biased region" description="Basic residues" evidence="1">
    <location>
        <begin position="144"/>
        <end position="154"/>
    </location>
</feature>
<feature type="compositionally biased region" description="Low complexity" evidence="1">
    <location>
        <begin position="45"/>
        <end position="57"/>
    </location>
</feature>
<name>A0A4U0U4K9_9PEZI</name>
<evidence type="ECO:0000313" key="2">
    <source>
        <dbReference type="EMBL" id="TKA29794.1"/>
    </source>
</evidence>
<reference evidence="2 3" key="1">
    <citation type="submission" date="2017-03" db="EMBL/GenBank/DDBJ databases">
        <title>Genomes of endolithic fungi from Antarctica.</title>
        <authorList>
            <person name="Coleine C."/>
            <person name="Masonjones S."/>
            <person name="Stajich J.E."/>
        </authorList>
    </citation>
    <scope>NUCLEOTIDE SEQUENCE [LARGE SCALE GENOMIC DNA]</scope>
    <source>
        <strain evidence="2 3">CCFEE 6315</strain>
    </source>
</reference>
<proteinExistence type="predicted"/>
<sequence>MSTRSFFAPLKEDKYRPKKSSPLARFVSCAGETSTSDREEDWVDEGSGSCSPLSSSLAEEEIAGMEGKGGEAIPLQATSASKPAASDNDRSSVNASVSPKRMQRNPESGIEARRYQQTAVFSAGRVDIKSDDAQPSPLPTTARRSPHTRKSQRRARSEEPQATSRSEQTADPSQGQANERVLGSIFALLIGVGAREDENKKRKRSTRDNDEGREEGAMEEPAVCEREAGRMADKA</sequence>
<feature type="region of interest" description="Disordered" evidence="1">
    <location>
        <begin position="1"/>
        <end position="235"/>
    </location>
</feature>
<evidence type="ECO:0000313" key="3">
    <source>
        <dbReference type="Proteomes" id="UP000308549"/>
    </source>
</evidence>
<feature type="compositionally biased region" description="Basic and acidic residues" evidence="1">
    <location>
        <begin position="223"/>
        <end position="235"/>
    </location>
</feature>
<protein>
    <submittedName>
        <fullName evidence="2">Uncharacterized protein</fullName>
    </submittedName>
</protein>
<feature type="compositionally biased region" description="Polar residues" evidence="1">
    <location>
        <begin position="160"/>
        <end position="177"/>
    </location>
</feature>
<organism evidence="2 3">
    <name type="scientific">Salinomyces thailandicus</name>
    <dbReference type="NCBI Taxonomy" id="706561"/>
    <lineage>
        <taxon>Eukaryota</taxon>
        <taxon>Fungi</taxon>
        <taxon>Dikarya</taxon>
        <taxon>Ascomycota</taxon>
        <taxon>Pezizomycotina</taxon>
        <taxon>Dothideomycetes</taxon>
        <taxon>Dothideomycetidae</taxon>
        <taxon>Mycosphaerellales</taxon>
        <taxon>Teratosphaeriaceae</taxon>
        <taxon>Salinomyces</taxon>
    </lineage>
</organism>
<gene>
    <name evidence="2" type="ORF">B0A50_03158</name>
</gene>
<accession>A0A4U0U4K9</accession>